<dbReference type="Pfam" id="PF07554">
    <property type="entry name" value="FIVAR"/>
    <property type="match status" value="1"/>
</dbReference>
<accession>A0ABR5A4X6</accession>
<comment type="caution">
    <text evidence="3">The sequence shown here is derived from an EMBL/GenBank/DDBJ whole genome shotgun (WGS) entry which is preliminary data.</text>
</comment>
<dbReference type="SUPFAM" id="SSF49785">
    <property type="entry name" value="Galactose-binding domain-like"/>
    <property type="match status" value="1"/>
</dbReference>
<dbReference type="Proteomes" id="UP000054526">
    <property type="component" value="Unassembled WGS sequence"/>
</dbReference>
<protein>
    <recommendedName>
        <fullName evidence="2">Atrophied bacterial Ig domain-containing protein</fullName>
    </recommendedName>
</protein>
<dbReference type="InterPro" id="IPR046780">
    <property type="entry name" value="aBig_2"/>
</dbReference>
<dbReference type="Gene3D" id="1.20.1270.90">
    <property type="entry name" value="AF1782-like"/>
    <property type="match status" value="1"/>
</dbReference>
<gene>
    <name evidence="3" type="ORF">SD71_10330</name>
</gene>
<organism evidence="3 4">
    <name type="scientific">Cohnella kolymensis</name>
    <dbReference type="NCBI Taxonomy" id="1590652"/>
    <lineage>
        <taxon>Bacteria</taxon>
        <taxon>Bacillati</taxon>
        <taxon>Bacillota</taxon>
        <taxon>Bacilli</taxon>
        <taxon>Bacillales</taxon>
        <taxon>Paenibacillaceae</taxon>
        <taxon>Cohnella</taxon>
    </lineage>
</organism>
<evidence type="ECO:0000259" key="2">
    <source>
        <dbReference type="Pfam" id="PF20578"/>
    </source>
</evidence>
<feature type="domain" description="Atrophied bacterial Ig" evidence="2">
    <location>
        <begin position="179"/>
        <end position="256"/>
    </location>
</feature>
<proteinExistence type="predicted"/>
<evidence type="ECO:0000313" key="3">
    <source>
        <dbReference type="EMBL" id="KIL35798.1"/>
    </source>
</evidence>
<keyword evidence="4" id="KW-1185">Reference proteome</keyword>
<feature type="region of interest" description="Disordered" evidence="1">
    <location>
        <begin position="540"/>
        <end position="576"/>
    </location>
</feature>
<evidence type="ECO:0000256" key="1">
    <source>
        <dbReference type="SAM" id="MobiDB-lite"/>
    </source>
</evidence>
<reference evidence="3 4" key="1">
    <citation type="submission" date="2014-12" db="EMBL/GenBank/DDBJ databases">
        <title>Draft genome sequence of Cohnella kolymensis strain B-2846.</title>
        <authorList>
            <person name="Karlyshev A.V."/>
            <person name="Kudryashova E.B."/>
        </authorList>
    </citation>
    <scope>NUCLEOTIDE SEQUENCE [LARGE SCALE GENOMIC DNA]</scope>
    <source>
        <strain evidence="3 4">VKM B-2846</strain>
    </source>
</reference>
<sequence>MIVTKTMMTAETMIINAKKDGPFRDATDKLIPSGTAVATDSQNNANLGNLFDNNSRTTVNFASQTPWIQYEFLSGKREAVMYTLTSGTAAGDPKSWVLQGSNDGSKWDLLDERSNESFQWRSFTRAFSIKKSKPYSFYRLEIVTNSGEAVTSLAEFELMAYPSAPLTDNQAVAETISILSLGDTSAVRKSLKLPVENFEFGTKISWQSSDTAVMTHDGRMVKRPAQGEPNAQLTFTATVTRGTVTQTKIFDVTVLAIDAADLVYEEGIDFATGLEAGDVMPNWNNQEIIAKNVGEFCCGIGGLESIPGTPGRDSSTAILYSGRALDAVENYSYNEMFDVDFDIKPTTVLSYWVLPQANFNGALATSKYVSVDLHFTDGTYLHDLGATDQHGIGLHPQQQGAGGKLIADQWNLITSEIGLVAAGKTVDRVMVSFNATGQTGLGRGFFDDIKIEHASSSTAPTSTFTALQGLIAEAQAVHDAAIEGNQEGQYPSGSKAALQAEITRAEEMFNNKSAAQADIDVAAQKLASAVEKFRAAVNTGSVLETPPGDSAPVEQAPTDSATGDSGHEAPATADPI</sequence>
<dbReference type="InterPro" id="IPR008979">
    <property type="entry name" value="Galactose-bd-like_sf"/>
</dbReference>
<evidence type="ECO:0000313" key="4">
    <source>
        <dbReference type="Proteomes" id="UP000054526"/>
    </source>
</evidence>
<dbReference type="EMBL" id="JXAL01000016">
    <property type="protein sequence ID" value="KIL35798.1"/>
    <property type="molecule type" value="Genomic_DNA"/>
</dbReference>
<dbReference type="Gene3D" id="2.60.120.260">
    <property type="entry name" value="Galactose-binding domain-like"/>
    <property type="match status" value="1"/>
</dbReference>
<name>A0ABR5A4X6_9BACL</name>
<dbReference type="Pfam" id="PF20578">
    <property type="entry name" value="aBig_2"/>
    <property type="match status" value="1"/>
</dbReference>